<dbReference type="GO" id="GO:0031048">
    <property type="term" value="P:regulatory ncRNA-mediated heterochromatin formation"/>
    <property type="evidence" value="ECO:0007669"/>
    <property type="project" value="TreeGrafter"/>
</dbReference>
<dbReference type="InterPro" id="IPR013633">
    <property type="entry name" value="NRDE-2"/>
</dbReference>
<evidence type="ECO:0000256" key="2">
    <source>
        <dbReference type="ARBA" id="ARBA00009265"/>
    </source>
</evidence>
<dbReference type="GO" id="GO:0071013">
    <property type="term" value="C:catalytic step 2 spliceosome"/>
    <property type="evidence" value="ECO:0007669"/>
    <property type="project" value="TreeGrafter"/>
</dbReference>
<protein>
    <recommendedName>
        <fullName evidence="8">DUF1740-domain-containing protein</fullName>
    </recommendedName>
</protein>
<evidence type="ECO:0000256" key="5">
    <source>
        <dbReference type="SAM" id="MobiDB-lite"/>
    </source>
</evidence>
<dbReference type="SMART" id="SM00386">
    <property type="entry name" value="HAT"/>
    <property type="match status" value="2"/>
</dbReference>
<dbReference type="GO" id="GO:1902369">
    <property type="term" value="P:negative regulation of RNA catabolic process"/>
    <property type="evidence" value="ECO:0007669"/>
    <property type="project" value="TreeGrafter"/>
</dbReference>
<sequence length="1031" mass="117823">MAANIPKFASFRPKPKPVPEPSQEPQQHGKAERPSKETDRDVKRSQSPSKRSREKDVSTSKPYFSDRRGDADVLRYGTLNRYDIPPYHRYGHGFVLGLPLGLKIDRESSTYKKIYLKPATHRSQQRLLTDKHANRSGERMLRLVKASGSAPDFDQDFVFLSANGKRKRQDSDEDDEPTLEADYRGVEGPKSAEPADPDTQYESDAEVTIDAEVTRENSKLAHYTKEHPEDVSGWLALIAHQEAMVKLERPSVELTASDRAHLADVRIATYGEALKKIGNDSESQLKLYKGLMKEAERAWDSAKVASKWKDVLAKHPDSIDLWMMYLDFVQSRFTSFKYEECKAVFFKCIESLCMNTKDVLPAALLHILIRLTSMTHEAGYQELSIAIWQTLLERSILCPEGDATMEAFEAFWDSEVPRIGEPQAKGWKHHSSEDEPASVELDPLTEKNSSDSFFEDFQKRETEAMRRLVLPGRASDEVAGDDAFHTIFFDDISPYLKLIPDQIPTRMLVEAFLCFCELPPLSKFAAYQRDWWSDPFLQRHWSLSNPSRDKSSKFTQMLKRFSDCSSKSFQMTTELLFEQEFAVDGIGLEVDFIRRFLKTLVSDPSSDEAFGEYLLAFELRHYPREAFKTAKRLLKARSSSLRLYNAYGLVEARLGNSDKADQVFRTVLVMQASNSTSPNPKILELLDSWVWEALRRGERKHALWRLVSPHGSLPADYTQRQPDDTLIASTRTRLDEISERALLDQEHATAILSTSLSALLVYLTYDCKAERALEIHSHLSIWFTAHKAANSPSAELHAQSMARLLTYHVTHAPIVKPALIRTTLEPLISSFPDNTMLLSLYAANEARFSIDDRVRGLMHKNALQSTEERSVAGWAFAIHYETLKGSIAGSTSHSIRALYKRATEYSGAHCPALWKTYTQFELAQLVLEETKRPSKKPRRDGKKSKAEIRVDEAKQRVKDTFYAGLRNLPWCKEYIMLAFTDAKHVFSDEEKWRLSRVMLEKEHRLYVELDDEEAWDMAGAKGWISEHSLSR</sequence>
<dbReference type="GO" id="GO:0006396">
    <property type="term" value="P:RNA processing"/>
    <property type="evidence" value="ECO:0007669"/>
    <property type="project" value="InterPro"/>
</dbReference>
<keyword evidence="7" id="KW-1185">Reference proteome</keyword>
<dbReference type="GeneID" id="19397458"/>
<organism evidence="6 7">
    <name type="scientific">Exserohilum turcicum (strain 28A)</name>
    <name type="common">Northern leaf blight fungus</name>
    <name type="synonym">Setosphaeria turcica</name>
    <dbReference type="NCBI Taxonomy" id="671987"/>
    <lineage>
        <taxon>Eukaryota</taxon>
        <taxon>Fungi</taxon>
        <taxon>Dikarya</taxon>
        <taxon>Ascomycota</taxon>
        <taxon>Pezizomycotina</taxon>
        <taxon>Dothideomycetes</taxon>
        <taxon>Pleosporomycetidae</taxon>
        <taxon>Pleosporales</taxon>
        <taxon>Pleosporineae</taxon>
        <taxon>Pleosporaceae</taxon>
        <taxon>Exserohilum</taxon>
    </lineage>
</organism>
<dbReference type="Gene3D" id="1.25.40.10">
    <property type="entry name" value="Tetratricopeptide repeat domain"/>
    <property type="match status" value="1"/>
</dbReference>
<evidence type="ECO:0000313" key="6">
    <source>
        <dbReference type="EMBL" id="EOA85395.1"/>
    </source>
</evidence>
<dbReference type="RefSeq" id="XP_008027800.1">
    <property type="nucleotide sequence ID" value="XM_008029609.1"/>
</dbReference>
<dbReference type="AlphaFoldDB" id="R0IJT1"/>
<proteinExistence type="inferred from homology"/>
<accession>R0IJT1</accession>
<comment type="subcellular location">
    <subcellularLocation>
        <location evidence="1">Nucleus</location>
    </subcellularLocation>
</comment>
<dbReference type="PANTHER" id="PTHR13471">
    <property type="entry name" value="TETRATRICOPEPTIDE-LIKE HELICAL"/>
    <property type="match status" value="1"/>
</dbReference>
<feature type="region of interest" description="Disordered" evidence="5">
    <location>
        <begin position="164"/>
        <end position="203"/>
    </location>
</feature>
<keyword evidence="3" id="KW-0677">Repeat</keyword>
<dbReference type="InterPro" id="IPR011990">
    <property type="entry name" value="TPR-like_helical_dom_sf"/>
</dbReference>
<feature type="compositionally biased region" description="Basic and acidic residues" evidence="5">
    <location>
        <begin position="27"/>
        <end position="44"/>
    </location>
</feature>
<dbReference type="OrthoDB" id="297219at2759"/>
<dbReference type="PANTHER" id="PTHR13471:SF0">
    <property type="entry name" value="NUCLEAR EXOSOME REGULATOR NRDE2"/>
    <property type="match status" value="1"/>
</dbReference>
<reference evidence="6 7" key="2">
    <citation type="journal article" date="2013" name="PLoS Genet.">
        <title>Comparative genome structure, secondary metabolite, and effector coding capacity across Cochliobolus pathogens.</title>
        <authorList>
            <person name="Condon B.J."/>
            <person name="Leng Y."/>
            <person name="Wu D."/>
            <person name="Bushley K.E."/>
            <person name="Ohm R.A."/>
            <person name="Otillar R."/>
            <person name="Martin J."/>
            <person name="Schackwitz W."/>
            <person name="Grimwood J."/>
            <person name="MohdZainudin N."/>
            <person name="Xue C."/>
            <person name="Wang R."/>
            <person name="Manning V.A."/>
            <person name="Dhillon B."/>
            <person name="Tu Z.J."/>
            <person name="Steffenson B.J."/>
            <person name="Salamov A."/>
            <person name="Sun H."/>
            <person name="Lowry S."/>
            <person name="LaButti K."/>
            <person name="Han J."/>
            <person name="Copeland A."/>
            <person name="Lindquist E."/>
            <person name="Barry K."/>
            <person name="Schmutz J."/>
            <person name="Baker S.E."/>
            <person name="Ciuffetti L.M."/>
            <person name="Grigoriev I.V."/>
            <person name="Zhong S."/>
            <person name="Turgeon B.G."/>
        </authorList>
    </citation>
    <scope>NUCLEOTIDE SEQUENCE [LARGE SCALE GENOMIC DNA]</scope>
    <source>
        <strain evidence="7">28A</strain>
    </source>
</reference>
<name>R0IJT1_EXST2</name>
<dbReference type="eggNOG" id="KOG1972">
    <property type="taxonomic scope" value="Eukaryota"/>
</dbReference>
<evidence type="ECO:0008006" key="8">
    <source>
        <dbReference type="Google" id="ProtNLM"/>
    </source>
</evidence>
<dbReference type="InterPro" id="IPR003107">
    <property type="entry name" value="HAT"/>
</dbReference>
<comment type="similarity">
    <text evidence="2">Belongs to the NRDE2 family.</text>
</comment>
<dbReference type="SUPFAM" id="SSF48452">
    <property type="entry name" value="TPR-like"/>
    <property type="match status" value="1"/>
</dbReference>
<dbReference type="STRING" id="671987.R0IJT1"/>
<gene>
    <name evidence="6" type="ORF">SETTUDRAFT_154952</name>
</gene>
<evidence type="ECO:0000256" key="4">
    <source>
        <dbReference type="ARBA" id="ARBA00023242"/>
    </source>
</evidence>
<reference evidence="6 7" key="1">
    <citation type="journal article" date="2012" name="PLoS Pathog.">
        <title>Diverse lifestyles and strategies of plant pathogenesis encoded in the genomes of eighteen Dothideomycetes fungi.</title>
        <authorList>
            <person name="Ohm R.A."/>
            <person name="Feau N."/>
            <person name="Henrissat B."/>
            <person name="Schoch C.L."/>
            <person name="Horwitz B.A."/>
            <person name="Barry K.W."/>
            <person name="Condon B.J."/>
            <person name="Copeland A.C."/>
            <person name="Dhillon B."/>
            <person name="Glaser F."/>
            <person name="Hesse C.N."/>
            <person name="Kosti I."/>
            <person name="LaButti K."/>
            <person name="Lindquist E.A."/>
            <person name="Lucas S."/>
            <person name="Salamov A.A."/>
            <person name="Bradshaw R.E."/>
            <person name="Ciuffetti L."/>
            <person name="Hamelin R.C."/>
            <person name="Kema G.H.J."/>
            <person name="Lawrence C."/>
            <person name="Scott J.A."/>
            <person name="Spatafora J.W."/>
            <person name="Turgeon B.G."/>
            <person name="de Wit P.J.G.M."/>
            <person name="Zhong S."/>
            <person name="Goodwin S.B."/>
            <person name="Grigoriev I.V."/>
        </authorList>
    </citation>
    <scope>NUCLEOTIDE SEQUENCE [LARGE SCALE GENOMIC DNA]</scope>
    <source>
        <strain evidence="7">28A</strain>
    </source>
</reference>
<dbReference type="Pfam" id="PF08424">
    <property type="entry name" value="NRDE-2"/>
    <property type="match status" value="1"/>
</dbReference>
<keyword evidence="4" id="KW-0539">Nucleus</keyword>
<feature type="region of interest" description="Disordered" evidence="5">
    <location>
        <begin position="1"/>
        <end position="67"/>
    </location>
</feature>
<feature type="compositionally biased region" description="Basic and acidic residues" evidence="5">
    <location>
        <begin position="51"/>
        <end position="67"/>
    </location>
</feature>
<evidence type="ECO:0000313" key="7">
    <source>
        <dbReference type="Proteomes" id="UP000016935"/>
    </source>
</evidence>
<dbReference type="EMBL" id="KB908703">
    <property type="protein sequence ID" value="EOA85395.1"/>
    <property type="molecule type" value="Genomic_DNA"/>
</dbReference>
<evidence type="ECO:0000256" key="1">
    <source>
        <dbReference type="ARBA" id="ARBA00004123"/>
    </source>
</evidence>
<dbReference type="Proteomes" id="UP000016935">
    <property type="component" value="Unassembled WGS sequence"/>
</dbReference>
<dbReference type="HOGENOM" id="CLU_007550_0_0_1"/>
<evidence type="ECO:0000256" key="3">
    <source>
        <dbReference type="ARBA" id="ARBA00022737"/>
    </source>
</evidence>